<dbReference type="InterPro" id="IPR006328">
    <property type="entry name" value="2-HAD"/>
</dbReference>
<dbReference type="InterPro" id="IPR006439">
    <property type="entry name" value="HAD-SF_hydro_IA"/>
</dbReference>
<dbReference type="Gene3D" id="1.10.150.240">
    <property type="entry name" value="Putative phosphatase, domain 2"/>
    <property type="match status" value="1"/>
</dbReference>
<keyword evidence="2 3" id="KW-0378">Hydrolase</keyword>
<dbReference type="Proteomes" id="UP000198703">
    <property type="component" value="Unassembled WGS sequence"/>
</dbReference>
<dbReference type="GO" id="GO:0018784">
    <property type="term" value="F:(S)-2-haloacid dehalogenase activity"/>
    <property type="evidence" value="ECO:0007669"/>
    <property type="project" value="UniProtKB-UniRule"/>
</dbReference>
<dbReference type="RefSeq" id="WP_093248569.1">
    <property type="nucleotide sequence ID" value="NZ_FNQM01000002.1"/>
</dbReference>
<dbReference type="InterPro" id="IPR051540">
    <property type="entry name" value="S-2-haloacid_dehalogenase"/>
</dbReference>
<dbReference type="OrthoDB" id="9785638at2"/>
<evidence type="ECO:0000256" key="2">
    <source>
        <dbReference type="ARBA" id="ARBA00022801"/>
    </source>
</evidence>
<protein>
    <recommendedName>
        <fullName evidence="3">(S)-2-haloacid dehalogenase</fullName>
        <ecNumber evidence="3">3.8.1.2</ecNumber>
    </recommendedName>
    <alternativeName>
        <fullName evidence="3">2-haloalkanoic acid dehalogenase</fullName>
    </alternativeName>
    <alternativeName>
        <fullName evidence="3">Halocarboxylic acid halidohydrolase</fullName>
    </alternativeName>
    <alternativeName>
        <fullName evidence="3">L-2-haloacid dehalogenase</fullName>
    </alternativeName>
</protein>
<dbReference type="NCBIfam" id="TIGR01493">
    <property type="entry name" value="HAD-SF-IA-v2"/>
    <property type="match status" value="1"/>
</dbReference>
<dbReference type="NCBIfam" id="TIGR01428">
    <property type="entry name" value="HAD_type_II"/>
    <property type="match status" value="1"/>
</dbReference>
<proteinExistence type="inferred from homology"/>
<dbReference type="InterPro" id="IPR023198">
    <property type="entry name" value="PGP-like_dom2"/>
</dbReference>
<evidence type="ECO:0000313" key="4">
    <source>
        <dbReference type="EMBL" id="SDZ92971.1"/>
    </source>
</evidence>
<dbReference type="AlphaFoldDB" id="A0A1H3X1W0"/>
<accession>A0A1H3X1W0</accession>
<evidence type="ECO:0000313" key="5">
    <source>
        <dbReference type="Proteomes" id="UP000198703"/>
    </source>
</evidence>
<comment type="function">
    <text evidence="3">Catalyzes the hydrolytic dehalogenation of small (S)-2-haloalkanoic acids to yield the corresponding (R)-2-hydroxyalkanoic acids.</text>
</comment>
<dbReference type="PRINTS" id="PR00413">
    <property type="entry name" value="HADHALOGNASE"/>
</dbReference>
<dbReference type="Pfam" id="PF00702">
    <property type="entry name" value="Hydrolase"/>
    <property type="match status" value="1"/>
</dbReference>
<name>A0A1H3X1W0_9RHOB</name>
<dbReference type="InterPro" id="IPR036412">
    <property type="entry name" value="HAD-like_sf"/>
</dbReference>
<comment type="catalytic activity">
    <reaction evidence="3">
        <text>an (S)-2-haloacid + H2O = a (2R)-2-hydroxycarboxylate + a halide anion + H(+)</text>
        <dbReference type="Rhea" id="RHEA:11192"/>
        <dbReference type="ChEBI" id="CHEBI:15377"/>
        <dbReference type="ChEBI" id="CHEBI:15378"/>
        <dbReference type="ChEBI" id="CHEBI:16042"/>
        <dbReference type="ChEBI" id="CHEBI:58314"/>
        <dbReference type="ChEBI" id="CHEBI:137405"/>
        <dbReference type="EC" id="3.8.1.2"/>
    </reaction>
</comment>
<evidence type="ECO:0000256" key="3">
    <source>
        <dbReference type="RuleBase" id="RU368077"/>
    </source>
</evidence>
<dbReference type="InterPro" id="IPR023214">
    <property type="entry name" value="HAD_sf"/>
</dbReference>
<dbReference type="PANTHER" id="PTHR43316:SF3">
    <property type="entry name" value="HALOACID DEHALOGENASE, TYPE II (AFU_ORTHOLOGUE AFUA_2G07750)-RELATED"/>
    <property type="match status" value="1"/>
</dbReference>
<gene>
    <name evidence="4" type="ORF">SAMN05444370_102223</name>
</gene>
<keyword evidence="5" id="KW-1185">Reference proteome</keyword>
<sequence length="233" mass="24956">MRPQAFIFDVFGTVVDWRSGVARDVSRALPQVEPFAFAAAWRARYQPAMERVRAGGRPYVALDELHAEMLDETLAAFGARMTPPARAALATAWERLPAWPDAPDGLARLRTMAMIAPCSNGSIALMTRLARYAGLPWDCVLGADVARAYKPQPEVYLAAAAALRLAPGAVMMVAAHNDDLRAARAAGLMAGFIPRPQEHGPGQTADLSPDGPWDLVADDIADLAARVSLGVGR</sequence>
<comment type="similarity">
    <text evidence="1 3">Belongs to the HAD-like hydrolase superfamily. S-2-haloalkanoic acid dehalogenase family.</text>
</comment>
<dbReference type="Gene3D" id="3.40.50.1000">
    <property type="entry name" value="HAD superfamily/HAD-like"/>
    <property type="match status" value="1"/>
</dbReference>
<organism evidence="4 5">
    <name type="scientific">Rubrimonas cliftonensis</name>
    <dbReference type="NCBI Taxonomy" id="89524"/>
    <lineage>
        <taxon>Bacteria</taxon>
        <taxon>Pseudomonadati</taxon>
        <taxon>Pseudomonadota</taxon>
        <taxon>Alphaproteobacteria</taxon>
        <taxon>Rhodobacterales</taxon>
        <taxon>Paracoccaceae</taxon>
        <taxon>Rubrimonas</taxon>
    </lineage>
</organism>
<dbReference type="EC" id="3.8.1.2" evidence="3"/>
<dbReference type="SUPFAM" id="SSF56784">
    <property type="entry name" value="HAD-like"/>
    <property type="match status" value="1"/>
</dbReference>
<dbReference type="PANTHER" id="PTHR43316">
    <property type="entry name" value="HYDROLASE, HALOACID DELAHOGENASE-RELATED"/>
    <property type="match status" value="1"/>
</dbReference>
<dbReference type="STRING" id="89524.SAMN05444370_102223"/>
<reference evidence="4 5" key="1">
    <citation type="submission" date="2016-10" db="EMBL/GenBank/DDBJ databases">
        <authorList>
            <person name="de Groot N.N."/>
        </authorList>
    </citation>
    <scope>NUCLEOTIDE SEQUENCE [LARGE SCALE GENOMIC DNA]</scope>
    <source>
        <strain evidence="4 5">DSM 15345</strain>
    </source>
</reference>
<dbReference type="EMBL" id="FNQM01000002">
    <property type="protein sequence ID" value="SDZ92971.1"/>
    <property type="molecule type" value="Genomic_DNA"/>
</dbReference>
<evidence type="ECO:0000256" key="1">
    <source>
        <dbReference type="ARBA" id="ARBA00008106"/>
    </source>
</evidence>